<sequence>MFVRAYDRELVCLSSHRALQQAAGRTPAARRLARKRSYRRRDELSKRVPFHAVVLVVIDINIERYLLLGNVFGRAIWYFIFEYRGEFRMP</sequence>
<dbReference type="AlphaFoldDB" id="A0A8J2R7G0"/>
<name>A0A8J2R7G0_9NEOP</name>
<evidence type="ECO:0000313" key="2">
    <source>
        <dbReference type="Proteomes" id="UP000789524"/>
    </source>
</evidence>
<accession>A0A8J2R7G0</accession>
<gene>
    <name evidence="1" type="ORF">DCHRY22_LOCUS14718</name>
</gene>
<reference evidence="1" key="1">
    <citation type="submission" date="2021-09" db="EMBL/GenBank/DDBJ databases">
        <authorList>
            <person name="Martin H S."/>
        </authorList>
    </citation>
    <scope>NUCLEOTIDE SEQUENCE</scope>
</reference>
<dbReference type="EMBL" id="CAKASE010000081">
    <property type="protein sequence ID" value="CAG9583302.1"/>
    <property type="molecule type" value="Genomic_DNA"/>
</dbReference>
<evidence type="ECO:0000313" key="1">
    <source>
        <dbReference type="EMBL" id="CAG9583302.1"/>
    </source>
</evidence>
<dbReference type="Proteomes" id="UP000789524">
    <property type="component" value="Unassembled WGS sequence"/>
</dbReference>
<comment type="caution">
    <text evidence="1">The sequence shown here is derived from an EMBL/GenBank/DDBJ whole genome shotgun (WGS) entry which is preliminary data.</text>
</comment>
<proteinExistence type="predicted"/>
<protein>
    <submittedName>
        <fullName evidence="1">(African queen) hypothetical protein</fullName>
    </submittedName>
</protein>
<keyword evidence="2" id="KW-1185">Reference proteome</keyword>
<organism evidence="1 2">
    <name type="scientific">Danaus chrysippus</name>
    <name type="common">African queen</name>
    <dbReference type="NCBI Taxonomy" id="151541"/>
    <lineage>
        <taxon>Eukaryota</taxon>
        <taxon>Metazoa</taxon>
        <taxon>Ecdysozoa</taxon>
        <taxon>Arthropoda</taxon>
        <taxon>Hexapoda</taxon>
        <taxon>Insecta</taxon>
        <taxon>Pterygota</taxon>
        <taxon>Neoptera</taxon>
        <taxon>Endopterygota</taxon>
        <taxon>Lepidoptera</taxon>
        <taxon>Glossata</taxon>
        <taxon>Ditrysia</taxon>
        <taxon>Papilionoidea</taxon>
        <taxon>Nymphalidae</taxon>
        <taxon>Danainae</taxon>
        <taxon>Danaini</taxon>
        <taxon>Danaina</taxon>
        <taxon>Danaus</taxon>
        <taxon>Anosia</taxon>
    </lineage>
</organism>